<evidence type="ECO:0000256" key="4">
    <source>
        <dbReference type="ARBA" id="ARBA00023015"/>
    </source>
</evidence>
<keyword evidence="5" id="KW-0238">DNA-binding</keyword>
<evidence type="ECO:0000256" key="3">
    <source>
        <dbReference type="ARBA" id="ARBA00022553"/>
    </source>
</evidence>
<organism evidence="12 13">
    <name type="scientific">Mucilaginibacter gynuensis</name>
    <dbReference type="NCBI Taxonomy" id="1302236"/>
    <lineage>
        <taxon>Bacteria</taxon>
        <taxon>Pseudomonadati</taxon>
        <taxon>Bacteroidota</taxon>
        <taxon>Sphingobacteriia</taxon>
        <taxon>Sphingobacteriales</taxon>
        <taxon>Sphingobacteriaceae</taxon>
        <taxon>Mucilaginibacter</taxon>
    </lineage>
</organism>
<evidence type="ECO:0000313" key="13">
    <source>
        <dbReference type="Proteomes" id="UP001500582"/>
    </source>
</evidence>
<comment type="catalytic activity">
    <reaction evidence="1">
        <text>ATP + protein L-histidine = ADP + protein N-phospho-L-histidine.</text>
        <dbReference type="EC" id="2.7.13.3"/>
    </reaction>
</comment>
<keyword evidence="6" id="KW-0804">Transcription</keyword>
<protein>
    <recommendedName>
        <fullName evidence="2">histidine kinase</fullName>
        <ecNumber evidence="2">2.7.13.3</ecNumber>
    </recommendedName>
</protein>
<feature type="transmembrane region" description="Helical" evidence="8">
    <location>
        <begin position="296"/>
        <end position="319"/>
    </location>
</feature>
<dbReference type="InterPro" id="IPR003661">
    <property type="entry name" value="HisK_dim/P_dom"/>
</dbReference>
<dbReference type="PROSITE" id="PS01124">
    <property type="entry name" value="HTH_ARAC_FAMILY_2"/>
    <property type="match status" value="1"/>
</dbReference>
<dbReference type="Gene3D" id="3.30.565.10">
    <property type="entry name" value="Histidine kinase-like ATPase, C-terminal domain"/>
    <property type="match status" value="1"/>
</dbReference>
<dbReference type="InterPro" id="IPR018062">
    <property type="entry name" value="HTH_AraC-typ_CS"/>
</dbReference>
<feature type="domain" description="HTH araC/xylS-type" evidence="9">
    <location>
        <begin position="772"/>
        <end position="871"/>
    </location>
</feature>
<dbReference type="SUPFAM" id="SSF46689">
    <property type="entry name" value="Homeodomain-like"/>
    <property type="match status" value="1"/>
</dbReference>
<dbReference type="Proteomes" id="UP001500582">
    <property type="component" value="Unassembled WGS sequence"/>
</dbReference>
<feature type="domain" description="Response regulatory" evidence="11">
    <location>
        <begin position="625"/>
        <end position="740"/>
    </location>
</feature>
<dbReference type="InterPro" id="IPR036097">
    <property type="entry name" value="HisK_dim/P_sf"/>
</dbReference>
<comment type="caution">
    <text evidence="12">The sequence shown here is derived from an EMBL/GenBank/DDBJ whole genome shotgun (WGS) entry which is preliminary data.</text>
</comment>
<evidence type="ECO:0000256" key="1">
    <source>
        <dbReference type="ARBA" id="ARBA00000085"/>
    </source>
</evidence>
<evidence type="ECO:0000256" key="8">
    <source>
        <dbReference type="SAM" id="Phobius"/>
    </source>
</evidence>
<dbReference type="SMART" id="SM00387">
    <property type="entry name" value="HATPase_c"/>
    <property type="match status" value="1"/>
</dbReference>
<dbReference type="InterPro" id="IPR009057">
    <property type="entry name" value="Homeodomain-like_sf"/>
</dbReference>
<dbReference type="PANTHER" id="PTHR43547:SF2">
    <property type="entry name" value="HYBRID SIGNAL TRANSDUCTION HISTIDINE KINASE C"/>
    <property type="match status" value="1"/>
</dbReference>
<dbReference type="PRINTS" id="PR00344">
    <property type="entry name" value="BCTRLSENSOR"/>
</dbReference>
<keyword evidence="3 7" id="KW-0597">Phosphoprotein</keyword>
<dbReference type="InterPro" id="IPR036890">
    <property type="entry name" value="HATPase_C_sf"/>
</dbReference>
<dbReference type="InterPro" id="IPR005467">
    <property type="entry name" value="His_kinase_dom"/>
</dbReference>
<dbReference type="CDD" id="cd00082">
    <property type="entry name" value="HisKA"/>
    <property type="match status" value="1"/>
</dbReference>
<dbReference type="Pfam" id="PF13407">
    <property type="entry name" value="Peripla_BP_4"/>
    <property type="match status" value="1"/>
</dbReference>
<dbReference type="InterPro" id="IPR011006">
    <property type="entry name" value="CheY-like_superfamily"/>
</dbReference>
<dbReference type="Gene3D" id="1.10.10.60">
    <property type="entry name" value="Homeodomain-like"/>
    <property type="match status" value="2"/>
</dbReference>
<dbReference type="Gene3D" id="3.40.50.2300">
    <property type="match status" value="3"/>
</dbReference>
<dbReference type="CDD" id="cd17574">
    <property type="entry name" value="REC_OmpR"/>
    <property type="match status" value="1"/>
</dbReference>
<keyword evidence="8" id="KW-0472">Membrane</keyword>
<dbReference type="Pfam" id="PF02518">
    <property type="entry name" value="HATPase_c"/>
    <property type="match status" value="1"/>
</dbReference>
<dbReference type="SMART" id="SM00448">
    <property type="entry name" value="REC"/>
    <property type="match status" value="1"/>
</dbReference>
<accession>A0ABP8GLS3</accession>
<feature type="domain" description="Histidine kinase" evidence="10">
    <location>
        <begin position="362"/>
        <end position="576"/>
    </location>
</feature>
<keyword evidence="13" id="KW-1185">Reference proteome</keyword>
<evidence type="ECO:0000259" key="9">
    <source>
        <dbReference type="PROSITE" id="PS01124"/>
    </source>
</evidence>
<keyword evidence="8" id="KW-1133">Transmembrane helix</keyword>
<dbReference type="Pfam" id="PF12833">
    <property type="entry name" value="HTH_18"/>
    <property type="match status" value="1"/>
</dbReference>
<dbReference type="InterPro" id="IPR003594">
    <property type="entry name" value="HATPase_dom"/>
</dbReference>
<evidence type="ECO:0000256" key="6">
    <source>
        <dbReference type="ARBA" id="ARBA00023163"/>
    </source>
</evidence>
<dbReference type="InterPro" id="IPR018060">
    <property type="entry name" value="HTH_AraC"/>
</dbReference>
<dbReference type="SUPFAM" id="SSF55874">
    <property type="entry name" value="ATPase domain of HSP90 chaperone/DNA topoisomerase II/histidine kinase"/>
    <property type="match status" value="1"/>
</dbReference>
<evidence type="ECO:0000259" key="10">
    <source>
        <dbReference type="PROSITE" id="PS50109"/>
    </source>
</evidence>
<dbReference type="InterPro" id="IPR001789">
    <property type="entry name" value="Sig_transdc_resp-reg_receiver"/>
</dbReference>
<evidence type="ECO:0000313" key="12">
    <source>
        <dbReference type="EMBL" id="GAA4326723.1"/>
    </source>
</evidence>
<name>A0ABP8GLS3_9SPHI</name>
<keyword evidence="8" id="KW-0812">Transmembrane</keyword>
<dbReference type="InterPro" id="IPR004358">
    <property type="entry name" value="Sig_transdc_His_kin-like_C"/>
</dbReference>
<dbReference type="CDD" id="cd00075">
    <property type="entry name" value="HATPase"/>
    <property type="match status" value="1"/>
</dbReference>
<dbReference type="SMART" id="SM00388">
    <property type="entry name" value="HisKA"/>
    <property type="match status" value="1"/>
</dbReference>
<dbReference type="InterPro" id="IPR028082">
    <property type="entry name" value="Peripla_BP_I"/>
</dbReference>
<evidence type="ECO:0000256" key="2">
    <source>
        <dbReference type="ARBA" id="ARBA00012438"/>
    </source>
</evidence>
<dbReference type="PROSITE" id="PS50109">
    <property type="entry name" value="HIS_KIN"/>
    <property type="match status" value="1"/>
</dbReference>
<dbReference type="Gene3D" id="1.10.287.130">
    <property type="match status" value="1"/>
</dbReference>
<evidence type="ECO:0000259" key="11">
    <source>
        <dbReference type="PROSITE" id="PS50110"/>
    </source>
</evidence>
<reference evidence="13" key="1">
    <citation type="journal article" date="2019" name="Int. J. Syst. Evol. Microbiol.">
        <title>The Global Catalogue of Microorganisms (GCM) 10K type strain sequencing project: providing services to taxonomists for standard genome sequencing and annotation.</title>
        <authorList>
            <consortium name="The Broad Institute Genomics Platform"/>
            <consortium name="The Broad Institute Genome Sequencing Center for Infectious Disease"/>
            <person name="Wu L."/>
            <person name="Ma J."/>
        </authorList>
    </citation>
    <scope>NUCLEOTIDE SEQUENCE [LARGE SCALE GENOMIC DNA]</scope>
    <source>
        <strain evidence="13">JCM 17705</strain>
    </source>
</reference>
<dbReference type="SMART" id="SM00342">
    <property type="entry name" value="HTH_ARAC"/>
    <property type="match status" value="1"/>
</dbReference>
<dbReference type="InterPro" id="IPR025997">
    <property type="entry name" value="SBP_2_dom"/>
</dbReference>
<dbReference type="SUPFAM" id="SSF52172">
    <property type="entry name" value="CheY-like"/>
    <property type="match status" value="1"/>
</dbReference>
<dbReference type="Pfam" id="PF00072">
    <property type="entry name" value="Response_reg"/>
    <property type="match status" value="1"/>
</dbReference>
<evidence type="ECO:0000256" key="7">
    <source>
        <dbReference type="PROSITE-ProRule" id="PRU00169"/>
    </source>
</evidence>
<sequence>MLDEMKMELSLHPDVKFVYTDARGNSSRQVAQVRQILQKGVDLLIISPNEAQPLNIVVKETLAKGIPVVVIDRKTSSNDFTAYVGADNYQIGKMAGNYFISKNKGQINALEITGSPASSPAIERAKGFADALTAAKRIRKLYKLNGNWTQNSADRALSRHKDMLKSVDAIFAHNDVMAASARRTLEVMNLNRPIFILGVDGLPGAGGGLEMIANKMIQASVLYPTGGKEAVQTAFRILNRERFEKVSILRSLVIDSTNVQLMQMQWERINSQQKDIERQQYLLEEQRAIYKSQATVLNIVIIMLVLVVVTGGLAFYFLMENRKINRSLEAKNDHILQQRNELIEMSARAEMATEAKLNFFTNISHEFRTPLTLMLGPIEDLIHTAKLNNDQLGFLKLAHKNIFILMKLVNQLLDYRKIEYDNQTIHASPNNIIDLINEVIGNFRHIAHKRNIDLRLFSQEKECTVWFDINMLDKVFFNLISNAFKFVGDGGHIFIHLHVYNNTVQIDVEDNGIGMTSDQATHIFEHFYQADNGLSKGSGLGLALTREIIQLHHGSITVKSIKWQSTVFTIKLPLGEKHLKEDEKFEQVIDPKGISEQASQYFAELETTTSTGTPTDNFKEPREHSILIIEDNNDLLHLLSSKLGEHYEIYTAMNGRSGVNEAFENVPDLIISDVVLPELSGRELTERLKSDIRTSHIPIILLTAQISLEHQIAGMKAMADAYMTKPFNFPFLLETITNLLRNRHILKEHYTSEIKTNDRLPVSKTLDKKFINDFAGYIEQNLSNEHLNVEDISKAIGVSRIQLYRKVKALLGYNITDYIMNRRLKKAQYLLTNEDHTISMITYMVGFSTPNYFSTVFKAKYGCTPTEYKKQQRT</sequence>
<dbReference type="SUPFAM" id="SSF53822">
    <property type="entry name" value="Periplasmic binding protein-like I"/>
    <property type="match status" value="1"/>
</dbReference>
<dbReference type="CDD" id="cd06308">
    <property type="entry name" value="PBP1_sensor_kinase-like"/>
    <property type="match status" value="1"/>
</dbReference>
<dbReference type="EMBL" id="BAABFT010000007">
    <property type="protein sequence ID" value="GAA4326723.1"/>
    <property type="molecule type" value="Genomic_DNA"/>
</dbReference>
<keyword evidence="4" id="KW-0805">Transcription regulation</keyword>
<dbReference type="PROSITE" id="PS50110">
    <property type="entry name" value="RESPONSE_REGULATORY"/>
    <property type="match status" value="1"/>
</dbReference>
<dbReference type="Pfam" id="PF00512">
    <property type="entry name" value="HisKA"/>
    <property type="match status" value="1"/>
</dbReference>
<feature type="modified residue" description="4-aspartylphosphate" evidence="7">
    <location>
        <position position="673"/>
    </location>
</feature>
<dbReference type="EC" id="2.7.13.3" evidence="2"/>
<proteinExistence type="predicted"/>
<dbReference type="PANTHER" id="PTHR43547">
    <property type="entry name" value="TWO-COMPONENT HISTIDINE KINASE"/>
    <property type="match status" value="1"/>
</dbReference>
<dbReference type="PROSITE" id="PS00041">
    <property type="entry name" value="HTH_ARAC_FAMILY_1"/>
    <property type="match status" value="1"/>
</dbReference>
<gene>
    <name evidence="12" type="ORF">GCM10023149_29710</name>
</gene>
<evidence type="ECO:0000256" key="5">
    <source>
        <dbReference type="ARBA" id="ARBA00023125"/>
    </source>
</evidence>
<dbReference type="SUPFAM" id="SSF47384">
    <property type="entry name" value="Homodimeric domain of signal transducing histidine kinase"/>
    <property type="match status" value="1"/>
</dbReference>